<dbReference type="GO" id="GO:0005524">
    <property type="term" value="F:ATP binding"/>
    <property type="evidence" value="ECO:0007669"/>
    <property type="project" value="UniProtKB-UniRule"/>
</dbReference>
<accession>A0A834H3Z7</accession>
<dbReference type="SUPFAM" id="SSF52833">
    <property type="entry name" value="Thioredoxin-like"/>
    <property type="match status" value="1"/>
</dbReference>
<evidence type="ECO:0008006" key="18">
    <source>
        <dbReference type="Google" id="ProtNLM"/>
    </source>
</evidence>
<dbReference type="Gene3D" id="3.80.10.10">
    <property type="entry name" value="Ribonuclease Inhibitor"/>
    <property type="match status" value="1"/>
</dbReference>
<dbReference type="GO" id="GO:0004672">
    <property type="term" value="F:protein kinase activity"/>
    <property type="evidence" value="ECO:0007669"/>
    <property type="project" value="InterPro"/>
</dbReference>
<comment type="caution">
    <text evidence="16">The sequence shown here is derived from an EMBL/GenBank/DDBJ whole genome shotgun (WGS) entry which is preliminary data.</text>
</comment>
<dbReference type="Gene3D" id="1.10.510.10">
    <property type="entry name" value="Transferase(Phosphotransferase) domain 1"/>
    <property type="match status" value="1"/>
</dbReference>
<sequence>MKLQYFPVVASVFFLLPVLPLTASDLNSDRQALLDFASLVPHTRNLNWTYNTSICNSWLGITCNDNGTRVVSIHLPGFGLFGAIPFNTIGKLDALGVLSLRSNHLNGNLPPDIPSIPTLQSIYLQHNNFSGEIPNFLSSQLSVLDFSFNSFSGDIPTSITNSPRLKRLNLSYNTLIGPIPYSLRKFPISSFVGNSYLCGPPLPYCSTITLSPSPSPSPSTTDNSYPPEVLGDQNSGSDTKLKPVGIMSIAIGGSSILTLSIMVFFFCCLKKEGSESSGRFSKGKAEHEEKNELIFLPGRLYTFHMDDLLQASAEVLGKGSYGTTYKVWLYEGTAVVVKRLGEVGAGKTEFEELMESIGRLRQHPNVVPLRAYYFSKNEKLLVFDYALGGSLSGLLHGNNGLGRTLLDWTSRLKIALGTAKGIAHIHSQGGHNFTHGNIKSTNVLLSPFQDTCVSDFGLTPLSISLSTTPSAPGYRAPEVIKTKKVTQKSDVYSYGVLLLEMLTGRDPLNSSEQGDGVDLPMWVRSVVREERTAQVFDTQLNGYQIVEQEMLKMLHVALSCVAEVPEVRPTMSEVVGMIEEFWKPEMHNKKPSSGNKNPSSASTYRIDLSSRLSFSPPNGTLCGCKSDTDSEQNSQVQLASGNVHLITSTQDWEDKISESSRDRKIVVANFSATWCGPCRVIAPSYSDLANKYSSMIFVTVDVDELPEFSTSWDIKATPTFFFLKDGRQIDKLVGANKQELQRKISTIADSTNRPK</sequence>
<dbReference type="Pfam" id="PF00085">
    <property type="entry name" value="Thioredoxin"/>
    <property type="match status" value="1"/>
</dbReference>
<evidence type="ECO:0000256" key="4">
    <source>
        <dbReference type="ARBA" id="ARBA00022692"/>
    </source>
</evidence>
<evidence type="ECO:0000313" key="16">
    <source>
        <dbReference type="EMBL" id="KAF7147832.1"/>
    </source>
</evidence>
<feature type="binding site" evidence="11">
    <location>
        <position position="338"/>
    </location>
    <ligand>
        <name>ATP</name>
        <dbReference type="ChEBI" id="CHEBI:30616"/>
    </ligand>
</feature>
<dbReference type="Pfam" id="PF08263">
    <property type="entry name" value="LRRNT_2"/>
    <property type="match status" value="1"/>
</dbReference>
<evidence type="ECO:0000256" key="6">
    <source>
        <dbReference type="ARBA" id="ARBA00022737"/>
    </source>
</evidence>
<keyword evidence="10" id="KW-0472">Membrane</keyword>
<dbReference type="PROSITE" id="PS50011">
    <property type="entry name" value="PROTEIN_KINASE_DOM"/>
    <property type="match status" value="1"/>
</dbReference>
<dbReference type="Pfam" id="PF00560">
    <property type="entry name" value="LRR_1"/>
    <property type="match status" value="3"/>
</dbReference>
<reference evidence="16" key="1">
    <citation type="submission" date="2019-11" db="EMBL/GenBank/DDBJ databases">
        <authorList>
            <person name="Liu Y."/>
            <person name="Hou J."/>
            <person name="Li T.-Q."/>
            <person name="Guan C.-H."/>
            <person name="Wu X."/>
            <person name="Wu H.-Z."/>
            <person name="Ling F."/>
            <person name="Zhang R."/>
            <person name="Shi X.-G."/>
            <person name="Ren J.-P."/>
            <person name="Chen E.-F."/>
            <person name="Sun J.-M."/>
        </authorList>
    </citation>
    <scope>NUCLEOTIDE SEQUENCE</scope>
    <source>
        <strain evidence="16">Adult_tree_wgs_1</strain>
        <tissue evidence="16">Leaves</tissue>
    </source>
</reference>
<dbReference type="Gene3D" id="3.40.30.10">
    <property type="entry name" value="Glutaredoxin"/>
    <property type="match status" value="1"/>
</dbReference>
<organism evidence="16 17">
    <name type="scientific">Rhododendron simsii</name>
    <name type="common">Sims's rhododendron</name>
    <dbReference type="NCBI Taxonomy" id="118357"/>
    <lineage>
        <taxon>Eukaryota</taxon>
        <taxon>Viridiplantae</taxon>
        <taxon>Streptophyta</taxon>
        <taxon>Embryophyta</taxon>
        <taxon>Tracheophyta</taxon>
        <taxon>Spermatophyta</taxon>
        <taxon>Magnoliopsida</taxon>
        <taxon>eudicotyledons</taxon>
        <taxon>Gunneridae</taxon>
        <taxon>Pentapetalae</taxon>
        <taxon>asterids</taxon>
        <taxon>Ericales</taxon>
        <taxon>Ericaceae</taxon>
        <taxon>Ericoideae</taxon>
        <taxon>Rhodoreae</taxon>
        <taxon>Rhododendron</taxon>
    </lineage>
</organism>
<evidence type="ECO:0000256" key="10">
    <source>
        <dbReference type="ARBA" id="ARBA00023136"/>
    </source>
</evidence>
<keyword evidence="6" id="KW-0677">Repeat</keyword>
<keyword evidence="9" id="KW-1133">Transmembrane helix</keyword>
<proteinExistence type="predicted"/>
<dbReference type="OrthoDB" id="1599228at2759"/>
<dbReference type="InterPro" id="IPR000719">
    <property type="entry name" value="Prot_kinase_dom"/>
</dbReference>
<feature type="domain" description="Protein kinase" evidence="14">
    <location>
        <begin position="310"/>
        <end position="582"/>
    </location>
</feature>
<dbReference type="FunFam" id="3.80.10.10:FF:000234">
    <property type="entry name" value="Probable inactive receptor kinase RLK902"/>
    <property type="match status" value="1"/>
</dbReference>
<dbReference type="InterPro" id="IPR013766">
    <property type="entry name" value="Thioredoxin_domain"/>
</dbReference>
<gene>
    <name evidence="16" type="ORF">RHSIM_Rhsim03G0154300</name>
</gene>
<dbReference type="InterPro" id="IPR017441">
    <property type="entry name" value="Protein_kinase_ATP_BS"/>
</dbReference>
<feature type="chain" id="PRO_5032812389" description="Protein kinase domain-containing protein" evidence="13">
    <location>
        <begin position="24"/>
        <end position="755"/>
    </location>
</feature>
<dbReference type="PROSITE" id="PS51352">
    <property type="entry name" value="THIOREDOXIN_2"/>
    <property type="match status" value="1"/>
</dbReference>
<dbReference type="AlphaFoldDB" id="A0A834H3Z7"/>
<evidence type="ECO:0000256" key="5">
    <source>
        <dbReference type="ARBA" id="ARBA00022729"/>
    </source>
</evidence>
<keyword evidence="2" id="KW-0597">Phosphoprotein</keyword>
<feature type="region of interest" description="Disordered" evidence="12">
    <location>
        <begin position="213"/>
        <end position="237"/>
    </location>
</feature>
<dbReference type="Gene3D" id="3.30.200.20">
    <property type="entry name" value="Phosphorylase Kinase, domain 1"/>
    <property type="match status" value="1"/>
</dbReference>
<dbReference type="EMBL" id="WJXA01000003">
    <property type="protein sequence ID" value="KAF7147832.1"/>
    <property type="molecule type" value="Genomic_DNA"/>
</dbReference>
<dbReference type="SUPFAM" id="SSF56112">
    <property type="entry name" value="Protein kinase-like (PK-like)"/>
    <property type="match status" value="1"/>
</dbReference>
<evidence type="ECO:0000259" key="15">
    <source>
        <dbReference type="PROSITE" id="PS51352"/>
    </source>
</evidence>
<dbReference type="PROSITE" id="PS00107">
    <property type="entry name" value="PROTEIN_KINASE_ATP"/>
    <property type="match status" value="1"/>
</dbReference>
<dbReference type="Pfam" id="PF07714">
    <property type="entry name" value="PK_Tyr_Ser-Thr"/>
    <property type="match status" value="1"/>
</dbReference>
<name>A0A834H3Z7_RHOSS</name>
<dbReference type="InterPro" id="IPR032675">
    <property type="entry name" value="LRR_dom_sf"/>
</dbReference>
<feature type="domain" description="Thioredoxin" evidence="15">
    <location>
        <begin position="610"/>
        <end position="749"/>
    </location>
</feature>
<dbReference type="PROSITE" id="PS00194">
    <property type="entry name" value="THIOREDOXIN_1"/>
    <property type="match status" value="1"/>
</dbReference>
<keyword evidence="8 11" id="KW-0067">ATP-binding</keyword>
<evidence type="ECO:0000259" key="14">
    <source>
        <dbReference type="PROSITE" id="PS50011"/>
    </source>
</evidence>
<dbReference type="InterPro" id="IPR036249">
    <property type="entry name" value="Thioredoxin-like_sf"/>
</dbReference>
<feature type="compositionally biased region" description="Low complexity" evidence="12">
    <location>
        <begin position="213"/>
        <end position="227"/>
    </location>
</feature>
<keyword evidence="17" id="KW-1185">Reference proteome</keyword>
<evidence type="ECO:0000256" key="13">
    <source>
        <dbReference type="SAM" id="SignalP"/>
    </source>
</evidence>
<evidence type="ECO:0000256" key="1">
    <source>
        <dbReference type="ARBA" id="ARBA00004370"/>
    </source>
</evidence>
<keyword evidence="4" id="KW-0812">Transmembrane</keyword>
<dbReference type="FunFam" id="1.10.510.10:FF:000095">
    <property type="entry name" value="protein STRUBBELIG-RECEPTOR FAMILY 8"/>
    <property type="match status" value="1"/>
</dbReference>
<keyword evidence="7 11" id="KW-0547">Nucleotide-binding</keyword>
<evidence type="ECO:0000256" key="3">
    <source>
        <dbReference type="ARBA" id="ARBA00022614"/>
    </source>
</evidence>
<dbReference type="SUPFAM" id="SSF52058">
    <property type="entry name" value="L domain-like"/>
    <property type="match status" value="1"/>
</dbReference>
<dbReference type="PANTHER" id="PTHR48010">
    <property type="entry name" value="OS05G0588300 PROTEIN"/>
    <property type="match status" value="1"/>
</dbReference>
<dbReference type="FunFam" id="3.30.200.20:FF:000307">
    <property type="entry name" value="pollen receptor-like kinase 1"/>
    <property type="match status" value="1"/>
</dbReference>
<feature type="signal peptide" evidence="13">
    <location>
        <begin position="1"/>
        <end position="23"/>
    </location>
</feature>
<evidence type="ECO:0000256" key="8">
    <source>
        <dbReference type="ARBA" id="ARBA00022840"/>
    </source>
</evidence>
<dbReference type="InterPro" id="IPR013210">
    <property type="entry name" value="LRR_N_plant-typ"/>
</dbReference>
<evidence type="ECO:0000256" key="12">
    <source>
        <dbReference type="SAM" id="MobiDB-lite"/>
    </source>
</evidence>
<comment type="subcellular location">
    <subcellularLocation>
        <location evidence="1">Membrane</location>
    </subcellularLocation>
</comment>
<evidence type="ECO:0000256" key="7">
    <source>
        <dbReference type="ARBA" id="ARBA00022741"/>
    </source>
</evidence>
<dbReference type="InterPro" id="IPR017937">
    <property type="entry name" value="Thioredoxin_CS"/>
</dbReference>
<dbReference type="InterPro" id="IPR011009">
    <property type="entry name" value="Kinase-like_dom_sf"/>
</dbReference>
<dbReference type="GO" id="GO:0016020">
    <property type="term" value="C:membrane"/>
    <property type="evidence" value="ECO:0007669"/>
    <property type="project" value="UniProtKB-SubCell"/>
</dbReference>
<evidence type="ECO:0000256" key="2">
    <source>
        <dbReference type="ARBA" id="ARBA00022553"/>
    </source>
</evidence>
<dbReference type="InterPro" id="IPR050994">
    <property type="entry name" value="At_inactive_RLKs"/>
</dbReference>
<evidence type="ECO:0000256" key="11">
    <source>
        <dbReference type="PROSITE-ProRule" id="PRU10141"/>
    </source>
</evidence>
<evidence type="ECO:0000256" key="9">
    <source>
        <dbReference type="ARBA" id="ARBA00022989"/>
    </source>
</evidence>
<dbReference type="CDD" id="cd02947">
    <property type="entry name" value="TRX_family"/>
    <property type="match status" value="1"/>
</dbReference>
<protein>
    <recommendedName>
        <fullName evidence="18">Protein kinase domain-containing protein</fullName>
    </recommendedName>
</protein>
<keyword evidence="3" id="KW-0433">Leucine-rich repeat</keyword>
<dbReference type="Proteomes" id="UP000626092">
    <property type="component" value="Unassembled WGS sequence"/>
</dbReference>
<keyword evidence="5 13" id="KW-0732">Signal</keyword>
<dbReference type="InterPro" id="IPR001611">
    <property type="entry name" value="Leu-rich_rpt"/>
</dbReference>
<dbReference type="PANTHER" id="PTHR48010:SF59">
    <property type="entry name" value="PROTEIN KINASE DOMAIN-CONTAINING PROTEIN"/>
    <property type="match status" value="1"/>
</dbReference>
<dbReference type="InterPro" id="IPR001245">
    <property type="entry name" value="Ser-Thr/Tyr_kinase_cat_dom"/>
</dbReference>
<evidence type="ECO:0000313" key="17">
    <source>
        <dbReference type="Proteomes" id="UP000626092"/>
    </source>
</evidence>